<dbReference type="SUPFAM" id="SSF46785">
    <property type="entry name" value="Winged helix' DNA-binding domain"/>
    <property type="match status" value="1"/>
</dbReference>
<dbReference type="InterPro" id="IPR011663">
    <property type="entry name" value="UTRA"/>
</dbReference>
<dbReference type="InterPro" id="IPR036390">
    <property type="entry name" value="WH_DNA-bd_sf"/>
</dbReference>
<dbReference type="SMART" id="SM00345">
    <property type="entry name" value="HTH_GNTR"/>
    <property type="match status" value="1"/>
</dbReference>
<organism evidence="6 7">
    <name type="scientific">Geodermatophilus normandii</name>
    <dbReference type="NCBI Taxonomy" id="1137989"/>
    <lineage>
        <taxon>Bacteria</taxon>
        <taxon>Bacillati</taxon>
        <taxon>Actinomycetota</taxon>
        <taxon>Actinomycetes</taxon>
        <taxon>Geodermatophilales</taxon>
        <taxon>Geodermatophilaceae</taxon>
        <taxon>Geodermatophilus</taxon>
    </lineage>
</organism>
<dbReference type="Pfam" id="PF07702">
    <property type="entry name" value="UTRA"/>
    <property type="match status" value="1"/>
</dbReference>
<evidence type="ECO:0000256" key="2">
    <source>
        <dbReference type="ARBA" id="ARBA00023125"/>
    </source>
</evidence>
<dbReference type="InterPro" id="IPR028978">
    <property type="entry name" value="Chorismate_lyase_/UTRA_dom_sf"/>
</dbReference>
<dbReference type="SMART" id="SM00866">
    <property type="entry name" value="UTRA"/>
    <property type="match status" value="1"/>
</dbReference>
<dbReference type="InterPro" id="IPR050679">
    <property type="entry name" value="Bact_HTH_transcr_reg"/>
</dbReference>
<evidence type="ECO:0000313" key="7">
    <source>
        <dbReference type="Proteomes" id="UP000471126"/>
    </source>
</evidence>
<dbReference type="Gene3D" id="3.40.1410.10">
    <property type="entry name" value="Chorismate lyase-like"/>
    <property type="match status" value="1"/>
</dbReference>
<proteinExistence type="predicted"/>
<evidence type="ECO:0000256" key="1">
    <source>
        <dbReference type="ARBA" id="ARBA00023015"/>
    </source>
</evidence>
<evidence type="ECO:0000256" key="3">
    <source>
        <dbReference type="ARBA" id="ARBA00023163"/>
    </source>
</evidence>
<dbReference type="Proteomes" id="UP000471126">
    <property type="component" value="Unassembled WGS sequence"/>
</dbReference>
<keyword evidence="1" id="KW-0805">Transcription regulation</keyword>
<dbReference type="GO" id="GO:0003700">
    <property type="term" value="F:DNA-binding transcription factor activity"/>
    <property type="evidence" value="ECO:0007669"/>
    <property type="project" value="InterPro"/>
</dbReference>
<sequence>MTYGQQHVRTSRCPDVGTPGSVAGCEDAGGVGEGRRPAGPDEEDEVAVTPTFDIDRSSPTPLYFQLSQAFERAISDGSLPAGAKLENELLLAERYGLSRPTVRRAVQELVDKGLLVRKRGVGTQVIQPHVRRSVELTSLYDDLARGGEAPSTEVLTLERVPAPADVAVELDVAAGEEVVALRRLRRTRGEPLAILTNYLPGRFQPTLAELTDRGLYQYLRGQGVHLRVAHQRIGARLAKADEARLLGEPPRSALLTMQRTAFDDKGAPVEHGRHVYRASRYDFETTLVGR</sequence>
<dbReference type="PROSITE" id="PS50949">
    <property type="entry name" value="HTH_GNTR"/>
    <property type="match status" value="1"/>
</dbReference>
<keyword evidence="3" id="KW-0804">Transcription</keyword>
<dbReference type="AlphaFoldDB" id="A0A6P0GFR0"/>
<gene>
    <name evidence="6" type="ORF">GCU54_08755</name>
</gene>
<dbReference type="GO" id="GO:0003677">
    <property type="term" value="F:DNA binding"/>
    <property type="evidence" value="ECO:0007669"/>
    <property type="project" value="UniProtKB-KW"/>
</dbReference>
<accession>A0A6P0GFR0</accession>
<feature type="region of interest" description="Disordered" evidence="4">
    <location>
        <begin position="1"/>
        <end position="45"/>
    </location>
</feature>
<dbReference type="Pfam" id="PF00392">
    <property type="entry name" value="GntR"/>
    <property type="match status" value="1"/>
</dbReference>
<dbReference type="CDD" id="cd07377">
    <property type="entry name" value="WHTH_GntR"/>
    <property type="match status" value="1"/>
</dbReference>
<protein>
    <submittedName>
        <fullName evidence="6">GntR family transcriptional regulator</fullName>
    </submittedName>
</protein>
<dbReference type="SUPFAM" id="SSF64288">
    <property type="entry name" value="Chorismate lyase-like"/>
    <property type="match status" value="1"/>
</dbReference>
<evidence type="ECO:0000313" key="6">
    <source>
        <dbReference type="EMBL" id="NEM06107.1"/>
    </source>
</evidence>
<dbReference type="PRINTS" id="PR00035">
    <property type="entry name" value="HTHGNTR"/>
</dbReference>
<feature type="domain" description="HTH gntR-type" evidence="5">
    <location>
        <begin position="60"/>
        <end position="128"/>
    </location>
</feature>
<evidence type="ECO:0000256" key="4">
    <source>
        <dbReference type="SAM" id="MobiDB-lite"/>
    </source>
</evidence>
<dbReference type="GO" id="GO:0045892">
    <property type="term" value="P:negative regulation of DNA-templated transcription"/>
    <property type="evidence" value="ECO:0007669"/>
    <property type="project" value="TreeGrafter"/>
</dbReference>
<dbReference type="PANTHER" id="PTHR44846">
    <property type="entry name" value="MANNOSYL-D-GLYCERATE TRANSPORT/METABOLISM SYSTEM REPRESSOR MNGR-RELATED"/>
    <property type="match status" value="1"/>
</dbReference>
<evidence type="ECO:0000259" key="5">
    <source>
        <dbReference type="PROSITE" id="PS50949"/>
    </source>
</evidence>
<dbReference type="EMBL" id="JAAGWE010000013">
    <property type="protein sequence ID" value="NEM06107.1"/>
    <property type="molecule type" value="Genomic_DNA"/>
</dbReference>
<dbReference type="InterPro" id="IPR036388">
    <property type="entry name" value="WH-like_DNA-bd_sf"/>
</dbReference>
<dbReference type="PANTHER" id="PTHR44846:SF17">
    <property type="entry name" value="GNTR-FAMILY TRANSCRIPTIONAL REGULATOR"/>
    <property type="match status" value="1"/>
</dbReference>
<name>A0A6P0GFR0_9ACTN</name>
<comment type="caution">
    <text evidence="6">The sequence shown here is derived from an EMBL/GenBank/DDBJ whole genome shotgun (WGS) entry which is preliminary data.</text>
</comment>
<dbReference type="Gene3D" id="1.10.10.10">
    <property type="entry name" value="Winged helix-like DNA-binding domain superfamily/Winged helix DNA-binding domain"/>
    <property type="match status" value="1"/>
</dbReference>
<keyword evidence="2" id="KW-0238">DNA-binding</keyword>
<reference evidence="6 7" key="1">
    <citation type="submission" date="2019-12" db="EMBL/GenBank/DDBJ databases">
        <title>WGS of CPCC 203550 I12A-02606.</title>
        <authorList>
            <person name="Jiang Z."/>
        </authorList>
    </citation>
    <scope>NUCLEOTIDE SEQUENCE [LARGE SCALE GENOMIC DNA]</scope>
    <source>
        <strain evidence="6 7">I12A-02606</strain>
    </source>
</reference>
<dbReference type="InterPro" id="IPR000524">
    <property type="entry name" value="Tscrpt_reg_HTH_GntR"/>
</dbReference>